<evidence type="ECO:0000256" key="1">
    <source>
        <dbReference type="ARBA" id="ARBA00022801"/>
    </source>
</evidence>
<feature type="transmembrane region" description="Helical" evidence="4">
    <location>
        <begin position="12"/>
        <end position="30"/>
    </location>
</feature>
<dbReference type="GO" id="GO:0000272">
    <property type="term" value="P:polysaccharide catabolic process"/>
    <property type="evidence" value="ECO:0007669"/>
    <property type="project" value="InterPro"/>
</dbReference>
<keyword evidence="7" id="KW-1185">Reference proteome</keyword>
<evidence type="ECO:0000313" key="6">
    <source>
        <dbReference type="EMBL" id="SBU01539.1"/>
    </source>
</evidence>
<reference evidence="6" key="1">
    <citation type="submission" date="2016-01" db="EMBL/GenBank/DDBJ databases">
        <authorList>
            <person name="Mcilroy J.S."/>
            <person name="Karst M S."/>
            <person name="Albertsen M."/>
        </authorList>
    </citation>
    <scope>NUCLEOTIDE SEQUENCE</scope>
    <source>
        <strain evidence="6">Cfx-K</strain>
    </source>
</reference>
<protein>
    <recommendedName>
        <fullName evidence="5">Glycoside hydrolase family 5 domain-containing protein</fullName>
    </recommendedName>
</protein>
<organism evidence="6 7">
    <name type="scientific">Candidatus Promineifilum breve</name>
    <dbReference type="NCBI Taxonomy" id="1806508"/>
    <lineage>
        <taxon>Bacteria</taxon>
        <taxon>Bacillati</taxon>
        <taxon>Chloroflexota</taxon>
        <taxon>Ardenticatenia</taxon>
        <taxon>Candidatus Promineifilales</taxon>
        <taxon>Candidatus Promineifilaceae</taxon>
        <taxon>Candidatus Promineifilum</taxon>
    </lineage>
</organism>
<dbReference type="AlphaFoldDB" id="A0A1A9C9B1"/>
<evidence type="ECO:0000313" key="7">
    <source>
        <dbReference type="Proteomes" id="UP000215027"/>
    </source>
</evidence>
<accession>A0A1A9C9B1</accession>
<feature type="domain" description="Glycoside hydrolase family 5" evidence="5">
    <location>
        <begin position="83"/>
        <end position="296"/>
    </location>
</feature>
<evidence type="ECO:0000256" key="2">
    <source>
        <dbReference type="ARBA" id="ARBA00023295"/>
    </source>
</evidence>
<dbReference type="GO" id="GO:0004553">
    <property type="term" value="F:hydrolase activity, hydrolyzing O-glycosyl compounds"/>
    <property type="evidence" value="ECO:0007669"/>
    <property type="project" value="InterPro"/>
</dbReference>
<keyword evidence="4" id="KW-0812">Transmembrane</keyword>
<keyword evidence="4" id="KW-0472">Membrane</keyword>
<dbReference type="EMBL" id="LN890655">
    <property type="protein sequence ID" value="SBU01539.1"/>
    <property type="molecule type" value="Genomic_DNA"/>
</dbReference>
<sequence>MNFDRQGNVQRWAGRGLIVLAALALLAALWPNARSLYALTGEEALRGQVAGVFHWLNTAIRPQPDLQPAAVAGSPYAFPAVPAFGVNTFVEQEAEEAKRARSLDMAAAAGLRVVRQEFPWEDIEIHDKGDFVDRRNDSAGVDAWAKYDQIVAMAAERDLTVLARLSNPPAWSRAAGDELGSNAPPDDFNDFGDFAAAVAGRYRGRIRYYQVWNEPNGNEEWGLQDVDPEAFTALLCVAYARIKAADPDAVVLAGALTPTVANDGRHMNDLIFLQRMYDAGAGDCFDVFSAQGYGLWSGPTDQRLRPTVINYPHNLFLRDVMTHNGDAAKPIWISEMGWNVAPDDVRPDFGRVTEEQQARYAVEAFRRAQEEWPWVGVTSYWFLRRPSDSEASQAWYYFRMLEPDFRELPVYGAVAGYATSQPQLSPMPDWQFSWQRARPWLFLFGAAVLFFALLRALAPRDRV</sequence>
<dbReference type="KEGG" id="pbf:CFX0092_A3661"/>
<evidence type="ECO:0000259" key="5">
    <source>
        <dbReference type="Pfam" id="PF00150"/>
    </source>
</evidence>
<dbReference type="InterPro" id="IPR051923">
    <property type="entry name" value="Glycosyl_Hydrolase_39"/>
</dbReference>
<dbReference type="OrthoDB" id="143943at2"/>
<proteinExistence type="inferred from homology"/>
<evidence type="ECO:0000256" key="4">
    <source>
        <dbReference type="SAM" id="Phobius"/>
    </source>
</evidence>
<dbReference type="Proteomes" id="UP000215027">
    <property type="component" value="Chromosome I"/>
</dbReference>
<dbReference type="InterPro" id="IPR017853">
    <property type="entry name" value="GH"/>
</dbReference>
<dbReference type="PANTHER" id="PTHR12631:SF10">
    <property type="entry name" value="BETA-XYLOSIDASE-LIKE PROTEIN-RELATED"/>
    <property type="match status" value="1"/>
</dbReference>
<dbReference type="InterPro" id="IPR001547">
    <property type="entry name" value="Glyco_hydro_5"/>
</dbReference>
<gene>
    <name evidence="6" type="ORF">CFX0092_A3661</name>
</gene>
<dbReference type="Pfam" id="PF00150">
    <property type="entry name" value="Cellulase"/>
    <property type="match status" value="1"/>
</dbReference>
<keyword evidence="4" id="KW-1133">Transmembrane helix</keyword>
<name>A0A1A9C9B1_9CHLR</name>
<comment type="similarity">
    <text evidence="3">Belongs to the glycosyl hydrolase 5 (cellulase A) family.</text>
</comment>
<keyword evidence="1 3" id="KW-0378">Hydrolase</keyword>
<dbReference type="Gene3D" id="3.20.20.80">
    <property type="entry name" value="Glycosidases"/>
    <property type="match status" value="1"/>
</dbReference>
<dbReference type="SUPFAM" id="SSF51445">
    <property type="entry name" value="(Trans)glycosidases"/>
    <property type="match status" value="1"/>
</dbReference>
<keyword evidence="2 3" id="KW-0326">Glycosidase</keyword>
<evidence type="ECO:0000256" key="3">
    <source>
        <dbReference type="RuleBase" id="RU361153"/>
    </source>
</evidence>
<dbReference type="RefSeq" id="WP_095044745.1">
    <property type="nucleotide sequence ID" value="NZ_LN890655.1"/>
</dbReference>
<feature type="transmembrane region" description="Helical" evidence="4">
    <location>
        <begin position="440"/>
        <end position="458"/>
    </location>
</feature>
<dbReference type="PANTHER" id="PTHR12631">
    <property type="entry name" value="ALPHA-L-IDURONIDASE"/>
    <property type="match status" value="1"/>
</dbReference>